<evidence type="ECO:0000313" key="3">
    <source>
        <dbReference type="Proteomes" id="UP000521199"/>
    </source>
</evidence>
<reference evidence="2 3" key="1">
    <citation type="submission" date="2020-08" db="EMBL/GenBank/DDBJ databases">
        <title>Genomic Encyclopedia of Type Strains, Phase IV (KMG-IV): sequencing the most valuable type-strain genomes for metagenomic binning, comparative biology and taxonomic classification.</title>
        <authorList>
            <person name="Goeker M."/>
        </authorList>
    </citation>
    <scope>NUCLEOTIDE SEQUENCE [LARGE SCALE GENOMIC DNA]</scope>
    <source>
        <strain evidence="2 3">DSM 24163</strain>
    </source>
</reference>
<gene>
    <name evidence="2" type="ORF">HNQ52_002394</name>
</gene>
<evidence type="ECO:0000313" key="2">
    <source>
        <dbReference type="EMBL" id="MBB5208844.1"/>
    </source>
</evidence>
<keyword evidence="3" id="KW-1185">Reference proteome</keyword>
<dbReference type="EMBL" id="JACHHP010000004">
    <property type="protein sequence ID" value="MBB5208844.1"/>
    <property type="molecule type" value="Genomic_DNA"/>
</dbReference>
<keyword evidence="1" id="KW-0808">Transferase</keyword>
<dbReference type="InterPro" id="IPR026634">
    <property type="entry name" value="TPST-like"/>
</dbReference>
<dbReference type="PANTHER" id="PTHR12788">
    <property type="entry name" value="PROTEIN-TYROSINE SULFOTRANSFERASE 2"/>
    <property type="match status" value="1"/>
</dbReference>
<dbReference type="Proteomes" id="UP000521199">
    <property type="component" value="Unassembled WGS sequence"/>
</dbReference>
<dbReference type="AlphaFoldDB" id="A0A7W8D6J2"/>
<dbReference type="SUPFAM" id="SSF52540">
    <property type="entry name" value="P-loop containing nucleoside triphosphate hydrolases"/>
    <property type="match status" value="1"/>
</dbReference>
<dbReference type="RefSeq" id="WP_183961394.1">
    <property type="nucleotide sequence ID" value="NZ_JACHHP010000004.1"/>
</dbReference>
<protein>
    <submittedName>
        <fullName evidence="2">Tetratricopeptide (TPR) repeat protein</fullName>
    </submittedName>
</protein>
<dbReference type="PANTHER" id="PTHR12788:SF10">
    <property type="entry name" value="PROTEIN-TYROSINE SULFOTRANSFERASE"/>
    <property type="match status" value="1"/>
</dbReference>
<proteinExistence type="predicted"/>
<dbReference type="Pfam" id="PF13469">
    <property type="entry name" value="Sulfotransfer_3"/>
    <property type="match status" value="1"/>
</dbReference>
<name>A0A7W8D6J2_9GAMM</name>
<comment type="caution">
    <text evidence="2">The sequence shown here is derived from an EMBL/GenBank/DDBJ whole genome shotgun (WGS) entry which is preliminary data.</text>
</comment>
<dbReference type="GO" id="GO:0008476">
    <property type="term" value="F:protein-tyrosine sulfotransferase activity"/>
    <property type="evidence" value="ECO:0007669"/>
    <property type="project" value="InterPro"/>
</dbReference>
<dbReference type="InterPro" id="IPR027417">
    <property type="entry name" value="P-loop_NTPase"/>
</dbReference>
<dbReference type="Gene3D" id="3.40.50.300">
    <property type="entry name" value="P-loop containing nucleotide triphosphate hydrolases"/>
    <property type="match status" value="1"/>
</dbReference>
<accession>A0A7W8D6J2</accession>
<evidence type="ECO:0000256" key="1">
    <source>
        <dbReference type="ARBA" id="ARBA00022679"/>
    </source>
</evidence>
<organism evidence="2 3">
    <name type="scientific">Chiayiivirga flava</name>
    <dbReference type="NCBI Taxonomy" id="659595"/>
    <lineage>
        <taxon>Bacteria</taxon>
        <taxon>Pseudomonadati</taxon>
        <taxon>Pseudomonadota</taxon>
        <taxon>Gammaproteobacteria</taxon>
        <taxon>Lysobacterales</taxon>
        <taxon>Lysobacteraceae</taxon>
        <taxon>Chiayiivirga</taxon>
    </lineage>
</organism>
<sequence length="453" mass="49368">MAAHPPWTPHPDAALEAALRDTPPAGLRGVLAHPSVQADPYARLRALDRLHAAFAHDASIELAWLQHLLLGNRPQRAWHGMAAWPDAENLDIGRLLLSAQVAQAVGERAQAQARFAAAIRRFPDSVDAWQKAVEARAAAGPDVATHLQAWHRRTTSAYEREKTAFALATLLDADAPNEAFAWASTAHALKRQRIGTWNGDAFEADLAIDRRWSPATAGDGASPRPVFIVGLPRSGTTLLSALLGAHPDVAQAGEQNLIPTLANGPCRSPAQADAERLHFCARWYRAAVGDMAHGAGIVVDKLPANAAHIGLILALFPDALVLHCRRSLADTAISIWQHDFEFGCAYGNHIDDLARYAHALRAHVEHWHAREPARVVHIDYEAVVDDAEAALAAPLHALGLRWRDDMTQFWRATQPVATHSEAQLRAPINRNSVERWRRYVPAADGLLTRIAAG</sequence>